<gene>
    <name evidence="7" type="primary">int-Tn_3</name>
    <name evidence="7" type="ORF">Psch_02901</name>
</gene>
<proteinExistence type="inferred from homology"/>
<sequence>MIPLKDLKPKHIRDYYDKALESGRKDGKTKALGVGLSPTTVSQHHRVLREALQHALELEMIPRNPADAVKPPRKVKHEIKFLPVADANKIIDLFKGIYMYMPVFLAVTTGARRAEILGLTWNDVDLKKGIIHIRRGLYVTKEEGVFFKEPKNKTSQRSVAISPNVVKTLKAYKTEQKKKKLAFGEGHEDKDIVCCLQDGRPIIPATVTKRFQETTENAGYKVTFHQLRHAHASFLLQQGEHPKVVSERLGHSNISITMDLYSHIAPNLQKEAADRLDDILFKK</sequence>
<dbReference type="InterPro" id="IPR050090">
    <property type="entry name" value="Tyrosine_recombinase_XerCD"/>
</dbReference>
<feature type="domain" description="Tyr recombinase" evidence="5">
    <location>
        <begin position="77"/>
        <end position="274"/>
    </location>
</feature>
<evidence type="ECO:0000259" key="5">
    <source>
        <dbReference type="PROSITE" id="PS51898"/>
    </source>
</evidence>
<dbReference type="Pfam" id="PF00589">
    <property type="entry name" value="Phage_integrase"/>
    <property type="match status" value="1"/>
</dbReference>
<dbReference type="PANTHER" id="PTHR30349:SF41">
    <property type="entry name" value="INTEGRASE_RECOMBINASE PROTEIN MJ0367-RELATED"/>
    <property type="match status" value="1"/>
</dbReference>
<dbReference type="EMBL" id="QFGA01000002">
    <property type="protein sequence ID" value="TEB05859.1"/>
    <property type="molecule type" value="Genomic_DNA"/>
</dbReference>
<comment type="similarity">
    <text evidence="1">Belongs to the 'phage' integrase family.</text>
</comment>
<evidence type="ECO:0000313" key="8">
    <source>
        <dbReference type="Proteomes" id="UP000298324"/>
    </source>
</evidence>
<dbReference type="PROSITE" id="PS51898">
    <property type="entry name" value="TYR_RECOMBINASE"/>
    <property type="match status" value="1"/>
</dbReference>
<evidence type="ECO:0000256" key="2">
    <source>
        <dbReference type="ARBA" id="ARBA00023125"/>
    </source>
</evidence>
<evidence type="ECO:0000256" key="1">
    <source>
        <dbReference type="ARBA" id="ARBA00008857"/>
    </source>
</evidence>
<dbReference type="GO" id="GO:0015074">
    <property type="term" value="P:DNA integration"/>
    <property type="evidence" value="ECO:0007669"/>
    <property type="project" value="InterPro"/>
</dbReference>
<dbReference type="Gene3D" id="1.10.443.10">
    <property type="entry name" value="Intergrase catalytic core"/>
    <property type="match status" value="1"/>
</dbReference>
<comment type="caution">
    <text evidence="7">The sequence shown here is derived from an EMBL/GenBank/DDBJ whole genome shotgun (WGS) entry which is preliminary data.</text>
</comment>
<dbReference type="InterPro" id="IPR010998">
    <property type="entry name" value="Integrase_recombinase_N"/>
</dbReference>
<dbReference type="InterPro" id="IPR011010">
    <property type="entry name" value="DNA_brk_join_enz"/>
</dbReference>
<dbReference type="GO" id="GO:0006310">
    <property type="term" value="P:DNA recombination"/>
    <property type="evidence" value="ECO:0007669"/>
    <property type="project" value="UniProtKB-KW"/>
</dbReference>
<dbReference type="InterPro" id="IPR002104">
    <property type="entry name" value="Integrase_catalytic"/>
</dbReference>
<keyword evidence="3" id="KW-0233">DNA recombination</keyword>
<feature type="domain" description="Core-binding (CB)" evidence="6">
    <location>
        <begin position="1"/>
        <end position="56"/>
    </location>
</feature>
<accession>A0A4Y7RAU8</accession>
<reference evidence="7 8" key="1">
    <citation type="journal article" date="2018" name="Environ. Microbiol.">
        <title>Novel energy conservation strategies and behaviour of Pelotomaculum schinkii driving syntrophic propionate catabolism.</title>
        <authorList>
            <person name="Hidalgo-Ahumada C.A.P."/>
            <person name="Nobu M.K."/>
            <person name="Narihiro T."/>
            <person name="Tamaki H."/>
            <person name="Liu W.T."/>
            <person name="Kamagata Y."/>
            <person name="Stams A.J.M."/>
            <person name="Imachi H."/>
            <person name="Sousa D.Z."/>
        </authorList>
    </citation>
    <scope>NUCLEOTIDE SEQUENCE [LARGE SCALE GENOMIC DNA]</scope>
    <source>
        <strain evidence="7 8">HH</strain>
    </source>
</reference>
<dbReference type="Gene3D" id="1.10.150.130">
    <property type="match status" value="1"/>
</dbReference>
<dbReference type="SUPFAM" id="SSF56349">
    <property type="entry name" value="DNA breaking-rejoining enzymes"/>
    <property type="match status" value="1"/>
</dbReference>
<dbReference type="PROSITE" id="PS51900">
    <property type="entry name" value="CB"/>
    <property type="match status" value="1"/>
</dbReference>
<dbReference type="PANTHER" id="PTHR30349">
    <property type="entry name" value="PHAGE INTEGRASE-RELATED"/>
    <property type="match status" value="1"/>
</dbReference>
<protein>
    <submittedName>
        <fullName evidence="7">Transposase</fullName>
    </submittedName>
</protein>
<name>A0A4Y7RAU8_9FIRM</name>
<dbReference type="InterPro" id="IPR013762">
    <property type="entry name" value="Integrase-like_cat_sf"/>
</dbReference>
<evidence type="ECO:0000256" key="4">
    <source>
        <dbReference type="PROSITE-ProRule" id="PRU01248"/>
    </source>
</evidence>
<dbReference type="InterPro" id="IPR044068">
    <property type="entry name" value="CB"/>
</dbReference>
<keyword evidence="2 4" id="KW-0238">DNA-binding</keyword>
<evidence type="ECO:0000256" key="3">
    <source>
        <dbReference type="ARBA" id="ARBA00023172"/>
    </source>
</evidence>
<organism evidence="7 8">
    <name type="scientific">Pelotomaculum schinkii</name>
    <dbReference type="NCBI Taxonomy" id="78350"/>
    <lineage>
        <taxon>Bacteria</taxon>
        <taxon>Bacillati</taxon>
        <taxon>Bacillota</taxon>
        <taxon>Clostridia</taxon>
        <taxon>Eubacteriales</taxon>
        <taxon>Desulfotomaculaceae</taxon>
        <taxon>Pelotomaculum</taxon>
    </lineage>
</organism>
<dbReference type="CDD" id="cd01189">
    <property type="entry name" value="INT_ICEBs1_C_like"/>
    <property type="match status" value="1"/>
</dbReference>
<dbReference type="GO" id="GO:0003677">
    <property type="term" value="F:DNA binding"/>
    <property type="evidence" value="ECO:0007669"/>
    <property type="project" value="UniProtKB-UniRule"/>
</dbReference>
<evidence type="ECO:0000259" key="6">
    <source>
        <dbReference type="PROSITE" id="PS51900"/>
    </source>
</evidence>
<evidence type="ECO:0000313" key="7">
    <source>
        <dbReference type="EMBL" id="TEB05859.1"/>
    </source>
</evidence>
<keyword evidence="8" id="KW-1185">Reference proteome</keyword>
<dbReference type="AlphaFoldDB" id="A0A4Y7RAU8"/>
<dbReference type="Proteomes" id="UP000298324">
    <property type="component" value="Unassembled WGS sequence"/>
</dbReference>